<keyword evidence="2" id="KW-1185">Reference proteome</keyword>
<accession>A0AC60PT27</accession>
<gene>
    <name evidence="1" type="ORF">HPB47_028493</name>
</gene>
<protein>
    <submittedName>
        <fullName evidence="1">Uncharacterized protein</fullName>
    </submittedName>
</protein>
<evidence type="ECO:0000313" key="2">
    <source>
        <dbReference type="Proteomes" id="UP000805193"/>
    </source>
</evidence>
<name>A0AC60PT27_IXOPE</name>
<proteinExistence type="predicted"/>
<organism evidence="1 2">
    <name type="scientific">Ixodes persulcatus</name>
    <name type="common">Taiga tick</name>
    <dbReference type="NCBI Taxonomy" id="34615"/>
    <lineage>
        <taxon>Eukaryota</taxon>
        <taxon>Metazoa</taxon>
        <taxon>Ecdysozoa</taxon>
        <taxon>Arthropoda</taxon>
        <taxon>Chelicerata</taxon>
        <taxon>Arachnida</taxon>
        <taxon>Acari</taxon>
        <taxon>Parasitiformes</taxon>
        <taxon>Ixodida</taxon>
        <taxon>Ixodoidea</taxon>
        <taxon>Ixodidae</taxon>
        <taxon>Ixodinae</taxon>
        <taxon>Ixodes</taxon>
    </lineage>
</organism>
<dbReference type="Proteomes" id="UP000805193">
    <property type="component" value="Unassembled WGS sequence"/>
</dbReference>
<reference evidence="1 2" key="1">
    <citation type="journal article" date="2020" name="Cell">
        <title>Large-Scale Comparative Analyses of Tick Genomes Elucidate Their Genetic Diversity and Vector Capacities.</title>
        <authorList>
            <consortium name="Tick Genome and Microbiome Consortium (TIGMIC)"/>
            <person name="Jia N."/>
            <person name="Wang J."/>
            <person name="Shi W."/>
            <person name="Du L."/>
            <person name="Sun Y."/>
            <person name="Zhan W."/>
            <person name="Jiang J.F."/>
            <person name="Wang Q."/>
            <person name="Zhang B."/>
            <person name="Ji P."/>
            <person name="Bell-Sakyi L."/>
            <person name="Cui X.M."/>
            <person name="Yuan T.T."/>
            <person name="Jiang B.G."/>
            <person name="Yang W.F."/>
            <person name="Lam T.T."/>
            <person name="Chang Q.C."/>
            <person name="Ding S.J."/>
            <person name="Wang X.J."/>
            <person name="Zhu J.G."/>
            <person name="Ruan X.D."/>
            <person name="Zhao L."/>
            <person name="Wei J.T."/>
            <person name="Ye R.Z."/>
            <person name="Que T.C."/>
            <person name="Du C.H."/>
            <person name="Zhou Y.H."/>
            <person name="Cheng J.X."/>
            <person name="Dai P.F."/>
            <person name="Guo W.B."/>
            <person name="Han X.H."/>
            <person name="Huang E.J."/>
            <person name="Li L.F."/>
            <person name="Wei W."/>
            <person name="Gao Y.C."/>
            <person name="Liu J.Z."/>
            <person name="Shao H.Z."/>
            <person name="Wang X."/>
            <person name="Wang C.C."/>
            <person name="Yang T.C."/>
            <person name="Huo Q.B."/>
            <person name="Li W."/>
            <person name="Chen H.Y."/>
            <person name="Chen S.E."/>
            <person name="Zhou L.G."/>
            <person name="Ni X.B."/>
            <person name="Tian J.H."/>
            <person name="Sheng Y."/>
            <person name="Liu T."/>
            <person name="Pan Y.S."/>
            <person name="Xia L.Y."/>
            <person name="Li J."/>
            <person name="Zhao F."/>
            <person name="Cao W.C."/>
        </authorList>
    </citation>
    <scope>NUCLEOTIDE SEQUENCE [LARGE SCALE GENOMIC DNA]</scope>
    <source>
        <strain evidence="1">Iper-2018</strain>
    </source>
</reference>
<evidence type="ECO:0000313" key="1">
    <source>
        <dbReference type="EMBL" id="KAG0424296.1"/>
    </source>
</evidence>
<sequence>MLRLSVYADKHHQSVAPINIIHHVEMRMDEDEEEEERVKTRSGLALSMSLGGLHPQHWSVVDVSNFLRINDCGSYCQGFCQQRVDGAQMLALTKEAIMTMTGMKVGPSLKIFDLIQQLKAEFKGKDFLK</sequence>
<dbReference type="EMBL" id="JABSTQ010009991">
    <property type="protein sequence ID" value="KAG0424296.1"/>
    <property type="molecule type" value="Genomic_DNA"/>
</dbReference>
<comment type="caution">
    <text evidence="1">The sequence shown here is derived from an EMBL/GenBank/DDBJ whole genome shotgun (WGS) entry which is preliminary data.</text>
</comment>